<sequence>IIVYVEFEGLDGNVFSERQLQLDMIGIDTEHPIMQINGKFYEGTYEDVIGTYLFFMKHDKSIVDDPVFDIVPNFKYFGKTRKFLRMQRIFIKSRTEVLGDSENDQCIPNLNTLKQAGIPFQYQKKALSFWRTMRNNRLSALHSYLEKQRIRQQKKSQGIILESESDEDNPFAIYKQKEEINDLNKCFDSKKELSYSDNQFDLKSTHPKEINDLNATEDSYQNLNKHKAPLASESLISKHDDCCFIQPEKGYETKLSRKKKLSGNEILNLKNNSIEWNKSNINEAFSSLENNENKNGEKSDKCELTVTDQTDSSNNKIIKELKREAKMKEISQQLKKIAKEHLQSHTKII</sequence>
<evidence type="ECO:0000259" key="1">
    <source>
        <dbReference type="Pfam" id="PF10419"/>
    </source>
</evidence>
<dbReference type="Proteomes" id="UP000250275">
    <property type="component" value="Unassembled WGS sequence"/>
</dbReference>
<evidence type="ECO:0000313" key="3">
    <source>
        <dbReference type="Proteomes" id="UP000250275"/>
    </source>
</evidence>
<dbReference type="Pfam" id="PF10419">
    <property type="entry name" value="TFIIIC_sub6"/>
    <property type="match status" value="1"/>
</dbReference>
<protein>
    <recommendedName>
        <fullName evidence="1">Transcription factor TFIIIC triple barrel domain-containing protein</fullName>
    </recommendedName>
</protein>
<dbReference type="InterPro" id="IPR019481">
    <property type="entry name" value="TFIIIC_triple_barrel"/>
</dbReference>
<dbReference type="OrthoDB" id="1877767at2759"/>
<gene>
    <name evidence="2" type="ORF">WN48_02832</name>
</gene>
<dbReference type="Gene3D" id="2.60.40.4370">
    <property type="match status" value="1"/>
</dbReference>
<feature type="non-terminal residue" evidence="2">
    <location>
        <position position="1"/>
    </location>
</feature>
<name>A0A310SQ05_9HYME</name>
<accession>A0A310SQ05</accession>
<evidence type="ECO:0000313" key="2">
    <source>
        <dbReference type="EMBL" id="OAD57033.1"/>
    </source>
</evidence>
<organism evidence="2 3">
    <name type="scientific">Eufriesea mexicana</name>
    <dbReference type="NCBI Taxonomy" id="516756"/>
    <lineage>
        <taxon>Eukaryota</taxon>
        <taxon>Metazoa</taxon>
        <taxon>Ecdysozoa</taxon>
        <taxon>Arthropoda</taxon>
        <taxon>Hexapoda</taxon>
        <taxon>Insecta</taxon>
        <taxon>Pterygota</taxon>
        <taxon>Neoptera</taxon>
        <taxon>Endopterygota</taxon>
        <taxon>Hymenoptera</taxon>
        <taxon>Apocrita</taxon>
        <taxon>Aculeata</taxon>
        <taxon>Apoidea</taxon>
        <taxon>Anthophila</taxon>
        <taxon>Apidae</taxon>
        <taxon>Eufriesea</taxon>
    </lineage>
</organism>
<dbReference type="AlphaFoldDB" id="A0A310SQ05"/>
<keyword evidence="3" id="KW-1185">Reference proteome</keyword>
<feature type="domain" description="Transcription factor TFIIIC triple barrel" evidence="1">
    <location>
        <begin position="3"/>
        <end position="91"/>
    </location>
</feature>
<proteinExistence type="predicted"/>
<reference evidence="2 3" key="1">
    <citation type="submission" date="2015-07" db="EMBL/GenBank/DDBJ databases">
        <title>The genome of Eufriesea mexicana.</title>
        <authorList>
            <person name="Pan H."/>
            <person name="Kapheim K."/>
        </authorList>
    </citation>
    <scope>NUCLEOTIDE SEQUENCE [LARGE SCALE GENOMIC DNA]</scope>
    <source>
        <strain evidence="2">0111107269</strain>
        <tissue evidence="2">Whole body</tissue>
    </source>
</reference>
<dbReference type="EMBL" id="KQ761783">
    <property type="protein sequence ID" value="OAD57033.1"/>
    <property type="molecule type" value="Genomic_DNA"/>
</dbReference>